<feature type="domain" description="DUF397" evidence="1">
    <location>
        <begin position="10"/>
        <end position="61"/>
    </location>
</feature>
<dbReference type="RefSeq" id="WP_308425727.1">
    <property type="nucleotide sequence ID" value="NZ_BMNT01000002.1"/>
</dbReference>
<dbReference type="EMBL" id="BMNT01000002">
    <property type="protein sequence ID" value="GGK64980.1"/>
    <property type="molecule type" value="Genomic_DNA"/>
</dbReference>
<proteinExistence type="predicted"/>
<name>A0A917QRY6_9ACTN</name>
<accession>A0A917QRY6</accession>
<reference evidence="2" key="2">
    <citation type="submission" date="2020-09" db="EMBL/GenBank/DDBJ databases">
        <authorList>
            <person name="Sun Q."/>
            <person name="Ohkuma M."/>
        </authorList>
    </citation>
    <scope>NUCLEOTIDE SEQUENCE</scope>
    <source>
        <strain evidence="2">JCM 13064</strain>
    </source>
</reference>
<protein>
    <recommendedName>
        <fullName evidence="1">DUF397 domain-containing protein</fullName>
    </recommendedName>
</protein>
<gene>
    <name evidence="2" type="ORF">GCM10007964_05010</name>
</gene>
<evidence type="ECO:0000259" key="1">
    <source>
        <dbReference type="Pfam" id="PF04149"/>
    </source>
</evidence>
<sequence length="71" mass="8034">MSRVDWSRVAWRKSSRSGEGANCVEVARADNLYFVRDSKNLEGPKLAFSAAEWRAFIADLRSGDQPADQMR</sequence>
<organism evidence="2 3">
    <name type="scientific">Sphaerisporangium melleum</name>
    <dbReference type="NCBI Taxonomy" id="321316"/>
    <lineage>
        <taxon>Bacteria</taxon>
        <taxon>Bacillati</taxon>
        <taxon>Actinomycetota</taxon>
        <taxon>Actinomycetes</taxon>
        <taxon>Streptosporangiales</taxon>
        <taxon>Streptosporangiaceae</taxon>
        <taxon>Sphaerisporangium</taxon>
    </lineage>
</organism>
<dbReference type="AlphaFoldDB" id="A0A917QRY6"/>
<dbReference type="InterPro" id="IPR007278">
    <property type="entry name" value="DUF397"/>
</dbReference>
<comment type="caution">
    <text evidence="2">The sequence shown here is derived from an EMBL/GenBank/DDBJ whole genome shotgun (WGS) entry which is preliminary data.</text>
</comment>
<evidence type="ECO:0000313" key="3">
    <source>
        <dbReference type="Proteomes" id="UP000645217"/>
    </source>
</evidence>
<keyword evidence="3" id="KW-1185">Reference proteome</keyword>
<dbReference type="Proteomes" id="UP000645217">
    <property type="component" value="Unassembled WGS sequence"/>
</dbReference>
<dbReference type="Pfam" id="PF04149">
    <property type="entry name" value="DUF397"/>
    <property type="match status" value="1"/>
</dbReference>
<evidence type="ECO:0000313" key="2">
    <source>
        <dbReference type="EMBL" id="GGK64980.1"/>
    </source>
</evidence>
<reference evidence="2" key="1">
    <citation type="journal article" date="2014" name="Int. J. Syst. Evol. Microbiol.">
        <title>Complete genome sequence of Corynebacterium casei LMG S-19264T (=DSM 44701T), isolated from a smear-ripened cheese.</title>
        <authorList>
            <consortium name="US DOE Joint Genome Institute (JGI-PGF)"/>
            <person name="Walter F."/>
            <person name="Albersmeier A."/>
            <person name="Kalinowski J."/>
            <person name="Ruckert C."/>
        </authorList>
    </citation>
    <scope>NUCLEOTIDE SEQUENCE</scope>
    <source>
        <strain evidence="2">JCM 13064</strain>
    </source>
</reference>